<gene>
    <name evidence="1" type="ORF">A2943_01700</name>
</gene>
<proteinExistence type="predicted"/>
<organism evidence="1 2">
    <name type="scientific">Candidatus Adlerbacteria bacterium RIFCSPLOWO2_01_FULL_51_16</name>
    <dbReference type="NCBI Taxonomy" id="1797243"/>
    <lineage>
        <taxon>Bacteria</taxon>
        <taxon>Candidatus Adleribacteriota</taxon>
    </lineage>
</organism>
<protein>
    <submittedName>
        <fullName evidence="1">Uncharacterized protein</fullName>
    </submittedName>
</protein>
<accession>A0A1F4XEQ4</accession>
<reference evidence="1 2" key="1">
    <citation type="journal article" date="2016" name="Nat. Commun.">
        <title>Thousands of microbial genomes shed light on interconnected biogeochemical processes in an aquifer system.</title>
        <authorList>
            <person name="Anantharaman K."/>
            <person name="Brown C.T."/>
            <person name="Hug L.A."/>
            <person name="Sharon I."/>
            <person name="Castelle C.J."/>
            <person name="Probst A.J."/>
            <person name="Thomas B.C."/>
            <person name="Singh A."/>
            <person name="Wilkins M.J."/>
            <person name="Karaoz U."/>
            <person name="Brodie E.L."/>
            <person name="Williams K.H."/>
            <person name="Hubbard S.S."/>
            <person name="Banfield J.F."/>
        </authorList>
    </citation>
    <scope>NUCLEOTIDE SEQUENCE [LARGE SCALE GENOMIC DNA]</scope>
</reference>
<dbReference type="AlphaFoldDB" id="A0A1F4XEQ4"/>
<dbReference type="Proteomes" id="UP000176185">
    <property type="component" value="Unassembled WGS sequence"/>
</dbReference>
<comment type="caution">
    <text evidence="1">The sequence shown here is derived from an EMBL/GenBank/DDBJ whole genome shotgun (WGS) entry which is preliminary data.</text>
</comment>
<name>A0A1F4XEQ4_9BACT</name>
<dbReference type="EMBL" id="MEWX01000028">
    <property type="protein sequence ID" value="OGC80149.1"/>
    <property type="molecule type" value="Genomic_DNA"/>
</dbReference>
<sequence length="77" mass="9018">MTLHKKFLRKSPRISRIALDALSGQTIFLRDFLLRFVIVCKGKINFEGVRSRTRRVFRIFTAVKNPYPEKFDFAAAL</sequence>
<dbReference type="STRING" id="1797243.A2943_01700"/>
<evidence type="ECO:0000313" key="1">
    <source>
        <dbReference type="EMBL" id="OGC80149.1"/>
    </source>
</evidence>
<evidence type="ECO:0000313" key="2">
    <source>
        <dbReference type="Proteomes" id="UP000176185"/>
    </source>
</evidence>